<organism evidence="4 5">
    <name type="scientific">Podospora aff. communis PSN243</name>
    <dbReference type="NCBI Taxonomy" id="3040156"/>
    <lineage>
        <taxon>Eukaryota</taxon>
        <taxon>Fungi</taxon>
        <taxon>Dikarya</taxon>
        <taxon>Ascomycota</taxon>
        <taxon>Pezizomycotina</taxon>
        <taxon>Sordariomycetes</taxon>
        <taxon>Sordariomycetidae</taxon>
        <taxon>Sordariales</taxon>
        <taxon>Podosporaceae</taxon>
        <taxon>Podospora</taxon>
    </lineage>
</organism>
<dbReference type="InterPro" id="IPR036420">
    <property type="entry name" value="BRCT_dom_sf"/>
</dbReference>
<dbReference type="Pfam" id="PF00533">
    <property type="entry name" value="BRCT"/>
    <property type="match status" value="1"/>
</dbReference>
<dbReference type="InterPro" id="IPR001357">
    <property type="entry name" value="BRCT_dom"/>
</dbReference>
<reference evidence="4" key="1">
    <citation type="journal article" date="2023" name="Mol. Phylogenet. Evol.">
        <title>Genome-scale phylogeny and comparative genomics of the fungal order Sordariales.</title>
        <authorList>
            <person name="Hensen N."/>
            <person name="Bonometti L."/>
            <person name="Westerberg I."/>
            <person name="Brannstrom I.O."/>
            <person name="Guillou S."/>
            <person name="Cros-Aarteil S."/>
            <person name="Calhoun S."/>
            <person name="Haridas S."/>
            <person name="Kuo A."/>
            <person name="Mondo S."/>
            <person name="Pangilinan J."/>
            <person name="Riley R."/>
            <person name="LaButti K."/>
            <person name="Andreopoulos B."/>
            <person name="Lipzen A."/>
            <person name="Chen C."/>
            <person name="Yan M."/>
            <person name="Daum C."/>
            <person name="Ng V."/>
            <person name="Clum A."/>
            <person name="Steindorff A."/>
            <person name="Ohm R.A."/>
            <person name="Martin F."/>
            <person name="Silar P."/>
            <person name="Natvig D.O."/>
            <person name="Lalanne C."/>
            <person name="Gautier V."/>
            <person name="Ament-Velasquez S.L."/>
            <person name="Kruys A."/>
            <person name="Hutchinson M.I."/>
            <person name="Powell A.J."/>
            <person name="Barry K."/>
            <person name="Miller A.N."/>
            <person name="Grigoriev I.V."/>
            <person name="Debuchy R."/>
            <person name="Gladieux P."/>
            <person name="Hiltunen Thoren M."/>
            <person name="Johannesson H."/>
        </authorList>
    </citation>
    <scope>NUCLEOTIDE SEQUENCE</scope>
    <source>
        <strain evidence="4">PSN243</strain>
    </source>
</reference>
<dbReference type="Proteomes" id="UP001321760">
    <property type="component" value="Unassembled WGS sequence"/>
</dbReference>
<evidence type="ECO:0000256" key="2">
    <source>
        <dbReference type="SAM" id="SignalP"/>
    </source>
</evidence>
<dbReference type="Gene3D" id="3.40.50.10190">
    <property type="entry name" value="BRCT domain"/>
    <property type="match status" value="1"/>
</dbReference>
<dbReference type="AlphaFoldDB" id="A0AAV9H8Y3"/>
<feature type="domain" description="BRCT" evidence="3">
    <location>
        <begin position="7"/>
        <end position="105"/>
    </location>
</feature>
<reference evidence="4" key="2">
    <citation type="submission" date="2023-05" db="EMBL/GenBank/DDBJ databases">
        <authorList>
            <consortium name="Lawrence Berkeley National Laboratory"/>
            <person name="Steindorff A."/>
            <person name="Hensen N."/>
            <person name="Bonometti L."/>
            <person name="Westerberg I."/>
            <person name="Brannstrom I.O."/>
            <person name="Guillou S."/>
            <person name="Cros-Aarteil S."/>
            <person name="Calhoun S."/>
            <person name="Haridas S."/>
            <person name="Kuo A."/>
            <person name="Mondo S."/>
            <person name="Pangilinan J."/>
            <person name="Riley R."/>
            <person name="Labutti K."/>
            <person name="Andreopoulos B."/>
            <person name="Lipzen A."/>
            <person name="Chen C."/>
            <person name="Yanf M."/>
            <person name="Daum C."/>
            <person name="Ng V."/>
            <person name="Clum A."/>
            <person name="Ohm R."/>
            <person name="Martin F."/>
            <person name="Silar P."/>
            <person name="Natvig D."/>
            <person name="Lalanne C."/>
            <person name="Gautier V."/>
            <person name="Ament-Velasquez S.L."/>
            <person name="Kruys A."/>
            <person name="Hutchinson M.I."/>
            <person name="Powell A.J."/>
            <person name="Barry K."/>
            <person name="Miller A.N."/>
            <person name="Grigoriev I.V."/>
            <person name="Debuchy R."/>
            <person name="Gladieux P."/>
            <person name="Thoren M.H."/>
            <person name="Johannesson H."/>
        </authorList>
    </citation>
    <scope>NUCLEOTIDE SEQUENCE</scope>
    <source>
        <strain evidence="4">PSN243</strain>
    </source>
</reference>
<evidence type="ECO:0000256" key="1">
    <source>
        <dbReference type="SAM" id="MobiDB-lite"/>
    </source>
</evidence>
<feature type="chain" id="PRO_5043978877" description="BRCT domain-containing protein" evidence="2">
    <location>
        <begin position="21"/>
        <end position="322"/>
    </location>
</feature>
<evidence type="ECO:0000313" key="5">
    <source>
        <dbReference type="Proteomes" id="UP001321760"/>
    </source>
</evidence>
<evidence type="ECO:0000313" key="4">
    <source>
        <dbReference type="EMBL" id="KAK4456022.1"/>
    </source>
</evidence>
<keyword evidence="5" id="KW-1185">Reference proteome</keyword>
<gene>
    <name evidence="4" type="ORF">QBC34DRAFT_432319</name>
</gene>
<feature type="signal peptide" evidence="2">
    <location>
        <begin position="1"/>
        <end position="20"/>
    </location>
</feature>
<protein>
    <recommendedName>
        <fullName evidence="3">BRCT domain-containing protein</fullName>
    </recommendedName>
</protein>
<evidence type="ECO:0000259" key="3">
    <source>
        <dbReference type="PROSITE" id="PS50172"/>
    </source>
</evidence>
<keyword evidence="2" id="KW-0732">Signal</keyword>
<dbReference type="PROSITE" id="PS50172">
    <property type="entry name" value="BRCT"/>
    <property type="match status" value="1"/>
</dbReference>
<dbReference type="SUPFAM" id="SSF52113">
    <property type="entry name" value="BRCT domain"/>
    <property type="match status" value="1"/>
</dbReference>
<accession>A0AAV9H8Y3</accession>
<dbReference type="EMBL" id="MU865913">
    <property type="protein sequence ID" value="KAK4456022.1"/>
    <property type="molecule type" value="Genomic_DNA"/>
</dbReference>
<sequence>MPRPTARVKPVFSSFVIAVAAPLGGQYTDTNLNRWITLRAGRYSLDMDESVTHLVVPHEDFKTKSTNPRVRAALKTRGKIKIVTTDWLEDCMMKGRKYDTKGFELGDVVKREREAERKRVRVEKGMEVGMRGVDYNLFHVYCDATFFRYAVTIVNEEGARYEMLLYESNASSPHLYWFSAKFYKRKGDPSPHYYRPSPCSGLFWREYINFETFFLKKTGVPWEKRLLGGWNRDEGRFWYEPPTGGKPLGYVPAEFIPKEGSEVEGERVMEVDSEHSGKGMDEKGRIGGHIADNPAEDVPVSDNNDADDRRDGSEDFPLSLND</sequence>
<comment type="caution">
    <text evidence="4">The sequence shown here is derived from an EMBL/GenBank/DDBJ whole genome shotgun (WGS) entry which is preliminary data.</text>
</comment>
<feature type="compositionally biased region" description="Basic and acidic residues" evidence="1">
    <location>
        <begin position="261"/>
        <end position="285"/>
    </location>
</feature>
<proteinExistence type="predicted"/>
<name>A0AAV9H8Y3_9PEZI</name>
<feature type="region of interest" description="Disordered" evidence="1">
    <location>
        <begin position="261"/>
        <end position="322"/>
    </location>
</feature>